<keyword evidence="2" id="KW-0812">Transmembrane</keyword>
<dbReference type="Proteomes" id="UP000315540">
    <property type="component" value="Unassembled WGS sequence"/>
</dbReference>
<accession>A0A504JMT0</accession>
<dbReference type="OrthoDB" id="1143801at2"/>
<evidence type="ECO:0000313" key="3">
    <source>
        <dbReference type="EMBL" id="TPN89098.1"/>
    </source>
</evidence>
<keyword evidence="2" id="KW-1133">Transmembrane helix</keyword>
<gene>
    <name evidence="3" type="ORF">FHK87_02435</name>
</gene>
<sequence length="187" mass="21600">MKNDEIEKMFERLEGTYDIYEPSADHKNKFLDKLQQQHKVIPLHPKKKKNKFKYLAIAASFTLIIGISAFTFLMTPAETIDLANVSPQMEETQSFFTSAIEAQLEEINTISSPETKELVSDAMNQLQKLETDYEALKKDLYESGNDKRVISAMIKNFQKRANLLEEVLQKINEINKLKLLENENIIL</sequence>
<dbReference type="RefSeq" id="WP_140589348.1">
    <property type="nucleotide sequence ID" value="NZ_VFWZ01000001.1"/>
</dbReference>
<comment type="caution">
    <text evidence="3">The sequence shown here is derived from an EMBL/GenBank/DDBJ whole genome shotgun (WGS) entry which is preliminary data.</text>
</comment>
<feature type="coiled-coil region" evidence="1">
    <location>
        <begin position="119"/>
        <end position="174"/>
    </location>
</feature>
<dbReference type="EMBL" id="VFWZ01000001">
    <property type="protein sequence ID" value="TPN89098.1"/>
    <property type="molecule type" value="Genomic_DNA"/>
</dbReference>
<evidence type="ECO:0000313" key="4">
    <source>
        <dbReference type="Proteomes" id="UP000315540"/>
    </source>
</evidence>
<name>A0A504JMT0_9FLAO</name>
<proteinExistence type="predicted"/>
<evidence type="ECO:0000256" key="1">
    <source>
        <dbReference type="SAM" id="Coils"/>
    </source>
</evidence>
<keyword evidence="1" id="KW-0175">Coiled coil</keyword>
<protein>
    <recommendedName>
        <fullName evidence="5">DUF4179 domain-containing protein</fullName>
    </recommendedName>
</protein>
<organism evidence="3 4">
    <name type="scientific">Aquimarina algicola</name>
    <dbReference type="NCBI Taxonomy" id="2589995"/>
    <lineage>
        <taxon>Bacteria</taxon>
        <taxon>Pseudomonadati</taxon>
        <taxon>Bacteroidota</taxon>
        <taxon>Flavobacteriia</taxon>
        <taxon>Flavobacteriales</taxon>
        <taxon>Flavobacteriaceae</taxon>
        <taxon>Aquimarina</taxon>
    </lineage>
</organism>
<keyword evidence="4" id="KW-1185">Reference proteome</keyword>
<evidence type="ECO:0000256" key="2">
    <source>
        <dbReference type="SAM" id="Phobius"/>
    </source>
</evidence>
<dbReference type="AlphaFoldDB" id="A0A504JMT0"/>
<evidence type="ECO:0008006" key="5">
    <source>
        <dbReference type="Google" id="ProtNLM"/>
    </source>
</evidence>
<feature type="transmembrane region" description="Helical" evidence="2">
    <location>
        <begin position="54"/>
        <end position="74"/>
    </location>
</feature>
<keyword evidence="2" id="KW-0472">Membrane</keyword>
<reference evidence="3 4" key="1">
    <citation type="submission" date="2019-06" db="EMBL/GenBank/DDBJ databases">
        <authorList>
            <person name="Meng X."/>
        </authorList>
    </citation>
    <scope>NUCLEOTIDE SEQUENCE [LARGE SCALE GENOMIC DNA]</scope>
    <source>
        <strain evidence="3 4">M625</strain>
    </source>
</reference>